<dbReference type="AlphaFoldDB" id="A0A370GH20"/>
<keyword evidence="2" id="KW-1185">Reference proteome</keyword>
<gene>
    <name evidence="1" type="ORF">C8D86_1187</name>
</gene>
<reference evidence="1 2" key="1">
    <citation type="submission" date="2018-07" db="EMBL/GenBank/DDBJ databases">
        <title>Genomic Encyclopedia of Type Strains, Phase IV (KMG-IV): sequencing the most valuable type-strain genomes for metagenomic binning, comparative biology and taxonomic classification.</title>
        <authorList>
            <person name="Goeker M."/>
        </authorList>
    </citation>
    <scope>NUCLEOTIDE SEQUENCE [LARGE SCALE GENOMIC DNA]</scope>
    <source>
        <strain evidence="1 2">DSM 16500</strain>
    </source>
</reference>
<comment type="caution">
    <text evidence="1">The sequence shown here is derived from an EMBL/GenBank/DDBJ whole genome shotgun (WGS) entry which is preliminary data.</text>
</comment>
<evidence type="ECO:0000313" key="2">
    <source>
        <dbReference type="Proteomes" id="UP000254720"/>
    </source>
</evidence>
<proteinExistence type="predicted"/>
<dbReference type="RefSeq" id="WP_114834855.1">
    <property type="nucleotide sequence ID" value="NZ_LR699114.1"/>
</dbReference>
<accession>A0A370GH20</accession>
<dbReference type="EMBL" id="QQAX01000018">
    <property type="protein sequence ID" value="RDI41684.1"/>
    <property type="molecule type" value="Genomic_DNA"/>
</dbReference>
<evidence type="ECO:0000313" key="1">
    <source>
        <dbReference type="EMBL" id="RDI41684.1"/>
    </source>
</evidence>
<protein>
    <submittedName>
        <fullName evidence="1">Uncharacterized protein</fullName>
    </submittedName>
</protein>
<dbReference type="Proteomes" id="UP000254720">
    <property type="component" value="Unassembled WGS sequence"/>
</dbReference>
<name>A0A370GH20_9COXI</name>
<organism evidence="1 2">
    <name type="scientific">Aquicella lusitana</name>
    <dbReference type="NCBI Taxonomy" id="254246"/>
    <lineage>
        <taxon>Bacteria</taxon>
        <taxon>Pseudomonadati</taxon>
        <taxon>Pseudomonadota</taxon>
        <taxon>Gammaproteobacteria</taxon>
        <taxon>Legionellales</taxon>
        <taxon>Coxiellaceae</taxon>
        <taxon>Aquicella</taxon>
    </lineage>
</organism>
<sequence>MRTILLAHLKKMAALIVSAIAISIFCFAPIRAQEDTTTTTPDAPAEGQTSEYYLSLIAQYTYLILGKINGDISTYLKNISDMAVSWNTQDNSTESSQLQQTLTSYGNSITTVSQAQTALQTQILTDLFGPTVTSENLNYANDLVYQSLYGVRRFDPDPRRKPDGSPANVDSAYNYIKTASGFNIRHPLPPLGGPDPDAISRYFANYSTVMAAESFNSYVLSGLYEESRNGGPLNQLQTSLVQQATQSSWFTAIGGENLGIVLRQILMFESQAYVLMTQLLQTQKQQLAAQTLTNTLLILNNEDKEKQLYSKATGTRQPM</sequence>